<keyword evidence="1 9" id="KW-1003">Cell membrane</keyword>
<name>S5RLV9_9PROT</name>
<proteinExistence type="inferred from homology"/>
<dbReference type="InterPro" id="IPR004390">
    <property type="entry name" value="SR_rcpt_FtsY"/>
</dbReference>
<keyword evidence="6 9" id="KW-0472">Membrane</keyword>
<evidence type="ECO:0000313" key="12">
    <source>
        <dbReference type="Proteomes" id="UP000015216"/>
    </source>
</evidence>
<comment type="subcellular location">
    <subcellularLocation>
        <location evidence="9">Cell membrane</location>
        <topology evidence="9">Peripheral membrane protein</topology>
        <orientation evidence="9">Cytoplasmic side</orientation>
    </subcellularLocation>
    <subcellularLocation>
        <location evidence="9">Cytoplasm</location>
    </subcellularLocation>
</comment>
<dbReference type="SUPFAM" id="SSF52540">
    <property type="entry name" value="P-loop containing nucleoside triphosphate hydrolases"/>
    <property type="match status" value="1"/>
</dbReference>
<evidence type="ECO:0000256" key="1">
    <source>
        <dbReference type="ARBA" id="ARBA00022475"/>
    </source>
</evidence>
<keyword evidence="3 9" id="KW-0547">Nucleotide-binding</keyword>
<dbReference type="GO" id="GO:0005737">
    <property type="term" value="C:cytoplasm"/>
    <property type="evidence" value="ECO:0007669"/>
    <property type="project" value="UniProtKB-SubCell"/>
</dbReference>
<evidence type="ECO:0000256" key="3">
    <source>
        <dbReference type="ARBA" id="ARBA00022741"/>
    </source>
</evidence>
<feature type="binding site" evidence="9">
    <location>
        <begin position="252"/>
        <end position="255"/>
    </location>
    <ligand>
        <name>GTP</name>
        <dbReference type="ChEBI" id="CHEBI:37565"/>
    </ligand>
</feature>
<comment type="subunit">
    <text evidence="9">Part of the signal recognition particle protein translocation system, which is composed of SRP and FtsY. SRP is a ribonucleoprotein composed of Ffh and a 4.5S RNA molecule.</text>
</comment>
<dbReference type="EC" id="3.6.5.4" evidence="9"/>
<keyword evidence="2 9" id="KW-0963">Cytoplasm</keyword>
<evidence type="ECO:0000256" key="8">
    <source>
        <dbReference type="ARBA" id="ARBA00048027"/>
    </source>
</evidence>
<dbReference type="InterPro" id="IPR042101">
    <property type="entry name" value="SRP54_N_sf"/>
</dbReference>
<dbReference type="GO" id="GO:0005886">
    <property type="term" value="C:plasma membrane"/>
    <property type="evidence" value="ECO:0007669"/>
    <property type="project" value="UniProtKB-SubCell"/>
</dbReference>
<dbReference type="InterPro" id="IPR000897">
    <property type="entry name" value="SRP54_GTPase_dom"/>
</dbReference>
<comment type="similarity">
    <text evidence="9">Belongs to the GTP-binding SRP family. FtsY subfamily.</text>
</comment>
<dbReference type="HAMAP" id="MF_00920">
    <property type="entry name" value="FtsY"/>
    <property type="match status" value="1"/>
</dbReference>
<keyword evidence="5 9" id="KW-0342">GTP-binding</keyword>
<evidence type="ECO:0000256" key="9">
    <source>
        <dbReference type="HAMAP-Rule" id="MF_00920"/>
    </source>
</evidence>
<keyword evidence="4 9" id="KW-0378">Hydrolase</keyword>
<dbReference type="SMART" id="SM00382">
    <property type="entry name" value="AAA"/>
    <property type="match status" value="1"/>
</dbReference>
<keyword evidence="12" id="KW-1185">Reference proteome</keyword>
<evidence type="ECO:0000256" key="6">
    <source>
        <dbReference type="ARBA" id="ARBA00023136"/>
    </source>
</evidence>
<dbReference type="PANTHER" id="PTHR43134:SF1">
    <property type="entry name" value="SIGNAL RECOGNITION PARTICLE RECEPTOR SUBUNIT ALPHA"/>
    <property type="match status" value="1"/>
</dbReference>
<evidence type="ECO:0000256" key="7">
    <source>
        <dbReference type="ARBA" id="ARBA00023170"/>
    </source>
</evidence>
<dbReference type="Gene3D" id="1.20.120.140">
    <property type="entry name" value="Signal recognition particle SRP54, nucleotide-binding domain"/>
    <property type="match status" value="1"/>
</dbReference>
<feature type="binding site" evidence="9">
    <location>
        <begin position="188"/>
        <end position="192"/>
    </location>
    <ligand>
        <name>GTP</name>
        <dbReference type="ChEBI" id="CHEBI:37565"/>
    </ligand>
</feature>
<dbReference type="RefSeq" id="WP_020915491.1">
    <property type="nucleotide sequence ID" value="NC_021885.1"/>
</dbReference>
<dbReference type="InterPro" id="IPR003593">
    <property type="entry name" value="AAA+_ATPase"/>
</dbReference>
<dbReference type="PANTHER" id="PTHR43134">
    <property type="entry name" value="SIGNAL RECOGNITION PARTICLE RECEPTOR SUBUNIT ALPHA"/>
    <property type="match status" value="1"/>
</dbReference>
<sequence>MKINWITRLKESLSKTACNLKSLIVNKKIDKNLYNELESDLLKADVGFETTQFLLSELKKIIYSKKLFNTEQVRNVLHNLLVNLLKSLEKPLIFKKCKPFVIMIVGVNGVGKTTTIGKLANYFKKRKKSVLLAACDTFRAAAYEQLLILGKYNDVPVISEKKITDPAAIAFNAINIAQKKNTDIVIVDTSGRLSTQSHLMRELKKIKKVIEKKIFELPYEIFLIIDGNTGQNTLSQIKEFSKILRITGLIITKLDGTTKGGILAAIAKKYSIPLYFIGIGEKIEDLQIFNAVDFVNALLNQN</sequence>
<dbReference type="Pfam" id="PF02881">
    <property type="entry name" value="SRP54_N"/>
    <property type="match status" value="1"/>
</dbReference>
<dbReference type="InterPro" id="IPR036225">
    <property type="entry name" value="SRP/SRP_N"/>
</dbReference>
<dbReference type="FunFam" id="3.40.50.300:FF:000053">
    <property type="entry name" value="Signal recognition particle receptor FtsY"/>
    <property type="match status" value="1"/>
</dbReference>
<dbReference type="GO" id="GO:0005525">
    <property type="term" value="F:GTP binding"/>
    <property type="evidence" value="ECO:0007669"/>
    <property type="project" value="UniProtKB-UniRule"/>
</dbReference>
<accession>S5RLV9</accession>
<comment type="function">
    <text evidence="9">Involved in targeting and insertion of nascent membrane proteins into the cytoplasmic membrane. Acts as a receptor for the complex formed by the signal recognition particle (SRP) and the ribosome-nascent chain (RNC). Interaction with SRP-RNC leads to the transfer of the RNC complex to the Sec translocase for insertion into the membrane, the hydrolysis of GTP by both Ffh and FtsY, and the dissociation of the SRP-FtsY complex into the individual components.</text>
</comment>
<evidence type="ECO:0000256" key="5">
    <source>
        <dbReference type="ARBA" id="ARBA00023134"/>
    </source>
</evidence>
<dbReference type="NCBIfam" id="TIGR00064">
    <property type="entry name" value="ftsY"/>
    <property type="match status" value="1"/>
</dbReference>
<dbReference type="HOGENOM" id="CLU_009301_3_4_4"/>
<dbReference type="GeneID" id="301553093"/>
<dbReference type="InterPro" id="IPR027417">
    <property type="entry name" value="P-loop_NTPase"/>
</dbReference>
<dbReference type="InterPro" id="IPR013822">
    <property type="entry name" value="Signal_recog_particl_SRP54_hlx"/>
</dbReference>
<dbReference type="KEGG" id="ssdc:SSDC_01135"/>
<dbReference type="Pfam" id="PF00448">
    <property type="entry name" value="SRP54"/>
    <property type="match status" value="1"/>
</dbReference>
<evidence type="ECO:0000256" key="2">
    <source>
        <dbReference type="ARBA" id="ARBA00022490"/>
    </source>
</evidence>
<organism evidence="11 12">
    <name type="scientific">Candidatus Profftella armatura</name>
    <dbReference type="NCBI Taxonomy" id="669502"/>
    <lineage>
        <taxon>Bacteria</taxon>
        <taxon>Pseudomonadati</taxon>
        <taxon>Pseudomonadota</taxon>
        <taxon>Betaproteobacteria</taxon>
        <taxon>Candidatus Profftella</taxon>
    </lineage>
</organism>
<feature type="domain" description="SRP54-type proteins GTP-binding" evidence="10">
    <location>
        <begin position="273"/>
        <end position="286"/>
    </location>
</feature>
<reference evidence="11 12" key="1">
    <citation type="journal article" date="2013" name="Curr. Biol.">
        <title>Defensive bacteriome symbiont with a drastically reduced genome.</title>
        <authorList>
            <person name="Nakabachi A."/>
            <person name="Ueoka R."/>
            <person name="Oshima K."/>
            <person name="Teta R."/>
            <person name="Mangoni A."/>
            <person name="Gurgui M."/>
            <person name="Oldham N.J."/>
            <person name="van Echten-Deckert G."/>
            <person name="Okamura K."/>
            <person name="Yamamoto K."/>
            <person name="Inoue H."/>
            <person name="Ohkuma M."/>
            <person name="Hongoh Y."/>
            <person name="Miyagishima S.Y."/>
            <person name="Hattori M."/>
            <person name="Piel J."/>
            <person name="Fukatsu T."/>
        </authorList>
    </citation>
    <scope>NUCLEOTIDE SEQUENCE [LARGE SCALE GENOMIC DNA]</scope>
    <source>
        <strain evidence="11 12">DC</strain>
    </source>
</reference>
<evidence type="ECO:0000313" key="11">
    <source>
        <dbReference type="EMBL" id="AGS06916.1"/>
    </source>
</evidence>
<dbReference type="PATRIC" id="fig|669502.6.peg.220"/>
<dbReference type="SMART" id="SM00963">
    <property type="entry name" value="SRP54_N"/>
    <property type="match status" value="1"/>
</dbReference>
<dbReference type="Gene3D" id="3.40.50.300">
    <property type="entry name" value="P-loop containing nucleotide triphosphate hydrolases"/>
    <property type="match status" value="1"/>
</dbReference>
<dbReference type="EMBL" id="CP003468">
    <property type="protein sequence ID" value="AGS06916.1"/>
    <property type="molecule type" value="Genomic_DNA"/>
</dbReference>
<dbReference type="GO" id="GO:0005047">
    <property type="term" value="F:signal recognition particle binding"/>
    <property type="evidence" value="ECO:0007669"/>
    <property type="project" value="TreeGrafter"/>
</dbReference>
<dbReference type="STRING" id="669502.SSDC_01135"/>
<dbReference type="Proteomes" id="UP000015216">
    <property type="component" value="Chromosome"/>
</dbReference>
<dbReference type="OrthoDB" id="9804720at2"/>
<dbReference type="eggNOG" id="COG0552">
    <property type="taxonomic scope" value="Bacteria"/>
</dbReference>
<dbReference type="SMART" id="SM00962">
    <property type="entry name" value="SRP54"/>
    <property type="match status" value="1"/>
</dbReference>
<gene>
    <name evidence="9 11" type="primary">ftsY</name>
    <name evidence="11" type="ORF">SSDC_01135</name>
</gene>
<evidence type="ECO:0000256" key="4">
    <source>
        <dbReference type="ARBA" id="ARBA00022801"/>
    </source>
</evidence>
<dbReference type="PROSITE" id="PS00300">
    <property type="entry name" value="SRP54"/>
    <property type="match status" value="1"/>
</dbReference>
<dbReference type="AlphaFoldDB" id="S5RLV9"/>
<dbReference type="GO" id="GO:0006614">
    <property type="term" value="P:SRP-dependent cotranslational protein targeting to membrane"/>
    <property type="evidence" value="ECO:0007669"/>
    <property type="project" value="InterPro"/>
</dbReference>
<keyword evidence="7 9" id="KW-0675">Receptor</keyword>
<evidence type="ECO:0000259" key="10">
    <source>
        <dbReference type="PROSITE" id="PS00300"/>
    </source>
</evidence>
<comment type="catalytic activity">
    <reaction evidence="8 9">
        <text>GTP + H2O = GDP + phosphate + H(+)</text>
        <dbReference type="Rhea" id="RHEA:19669"/>
        <dbReference type="ChEBI" id="CHEBI:15377"/>
        <dbReference type="ChEBI" id="CHEBI:15378"/>
        <dbReference type="ChEBI" id="CHEBI:37565"/>
        <dbReference type="ChEBI" id="CHEBI:43474"/>
        <dbReference type="ChEBI" id="CHEBI:58189"/>
        <dbReference type="EC" id="3.6.5.4"/>
    </reaction>
</comment>
<protein>
    <recommendedName>
        <fullName evidence="9">Signal recognition particle receptor FtsY</fullName>
        <shortName evidence="9">SRP receptor</shortName>
        <ecNumber evidence="9">3.6.5.4</ecNumber>
    </recommendedName>
</protein>
<dbReference type="GO" id="GO:0003924">
    <property type="term" value="F:GTPase activity"/>
    <property type="evidence" value="ECO:0007669"/>
    <property type="project" value="UniProtKB-UniRule"/>
</dbReference>
<dbReference type="SUPFAM" id="SSF47364">
    <property type="entry name" value="Domain of the SRP/SRP receptor G-proteins"/>
    <property type="match status" value="1"/>
</dbReference>
<feature type="binding site" evidence="9">
    <location>
        <begin position="106"/>
        <end position="113"/>
    </location>
    <ligand>
        <name>GTP</name>
        <dbReference type="ChEBI" id="CHEBI:37565"/>
    </ligand>
</feature>